<evidence type="ECO:0000256" key="3">
    <source>
        <dbReference type="PROSITE-ProRule" id="PRU00284"/>
    </source>
</evidence>
<protein>
    <submittedName>
        <fullName evidence="8">Methyl-accepting chemotaxis protein</fullName>
    </submittedName>
</protein>
<keyword evidence="1 3" id="KW-0807">Transducer</keyword>
<dbReference type="SMART" id="SM00304">
    <property type="entry name" value="HAMP"/>
    <property type="match status" value="1"/>
</dbReference>
<evidence type="ECO:0000259" key="7">
    <source>
        <dbReference type="PROSITE" id="PS50885"/>
    </source>
</evidence>
<keyword evidence="4" id="KW-0175">Coiled coil</keyword>
<reference evidence="8 9" key="1">
    <citation type="submission" date="2016-10" db="EMBL/GenBank/DDBJ databases">
        <authorList>
            <person name="de Groot N.N."/>
        </authorList>
    </citation>
    <scope>NUCLEOTIDE SEQUENCE [LARGE SCALE GENOMIC DNA]</scope>
    <source>
        <strain evidence="8 9">Z108</strain>
    </source>
</reference>
<gene>
    <name evidence="8" type="ORF">SAMN04487861_10793</name>
</gene>
<dbReference type="GO" id="GO:0007165">
    <property type="term" value="P:signal transduction"/>
    <property type="evidence" value="ECO:0007669"/>
    <property type="project" value="UniProtKB-KW"/>
</dbReference>
<sequence>MRLKDIRMGYKILVLVLVGIIGMAALGLSGYLGMSKASDDIDDMYSRKLKATRWMGSEMSLMRGVQMNIVKHILDPKDKAIEEALAERINKYGENWAKYKPLGMQSELAAAEIPHTEALWDKYMKEIQDVKNLVAEGKKDEAWQKYKNIENTTVKDLLKSLQGLRQVADDDAENLNNDIKARNSQQITFSTMLCLIAFLILGGLSVIIIRDITESLGRAVAACNKMRDGDFRLVGQSVVDRGDELGQMLTALTQMRGELTKLMRNVSESSEQLAASSEELTASSNQAAQASTQVAQSAADVVNSVEDQQKAVVKSNESVERVQSAVTDVKAQSTKVADNSASAAERAAAGSIAIDDSVNQIRSVERTVNGSAEVVDRLGERSKEIGEIVDTMAAIAEQTNLLALNAAIEAARAGEHGRGFTVVAEEVGKLAHESQESAEKIAKLIKDIQHDTEDAVDSMKTGREAVVAGARSVEGLRTMFEEINGLVKGVSQQIQTVDEAVDAMAQEAATITTEVANISGYSNQVASEMQAVSAATEEQSASAQEIASASDSLAVLAQKQQEALARFRF</sequence>
<dbReference type="SUPFAM" id="SSF58104">
    <property type="entry name" value="Methyl-accepting chemotaxis protein (MCP) signaling domain"/>
    <property type="match status" value="1"/>
</dbReference>
<feature type="domain" description="HAMP" evidence="7">
    <location>
        <begin position="210"/>
        <end position="264"/>
    </location>
</feature>
<dbReference type="GO" id="GO:0016020">
    <property type="term" value="C:membrane"/>
    <property type="evidence" value="ECO:0007669"/>
    <property type="project" value="InterPro"/>
</dbReference>
<dbReference type="CDD" id="cd11386">
    <property type="entry name" value="MCP_signal"/>
    <property type="match status" value="1"/>
</dbReference>
<evidence type="ECO:0000313" key="8">
    <source>
        <dbReference type="EMBL" id="SFH89178.1"/>
    </source>
</evidence>
<dbReference type="InterPro" id="IPR024478">
    <property type="entry name" value="HlyB_4HB_MCP"/>
</dbReference>
<dbReference type="EMBL" id="FOQK01000007">
    <property type="protein sequence ID" value="SFH89178.1"/>
    <property type="molecule type" value="Genomic_DNA"/>
</dbReference>
<evidence type="ECO:0000259" key="6">
    <source>
        <dbReference type="PROSITE" id="PS50111"/>
    </source>
</evidence>
<name>A0A1I3DRJ8_SELRU</name>
<feature type="transmembrane region" description="Helical" evidence="5">
    <location>
        <begin position="12"/>
        <end position="34"/>
    </location>
</feature>
<evidence type="ECO:0000256" key="5">
    <source>
        <dbReference type="SAM" id="Phobius"/>
    </source>
</evidence>
<keyword evidence="5" id="KW-0472">Membrane</keyword>
<dbReference type="PROSITE" id="PS50885">
    <property type="entry name" value="HAMP"/>
    <property type="match status" value="1"/>
</dbReference>
<dbReference type="Gene3D" id="6.10.340.10">
    <property type="match status" value="1"/>
</dbReference>
<dbReference type="Pfam" id="PF12729">
    <property type="entry name" value="4HB_MCP_1"/>
    <property type="match status" value="1"/>
</dbReference>
<evidence type="ECO:0000256" key="1">
    <source>
        <dbReference type="ARBA" id="ARBA00023224"/>
    </source>
</evidence>
<feature type="transmembrane region" description="Helical" evidence="5">
    <location>
        <begin position="187"/>
        <end position="209"/>
    </location>
</feature>
<dbReference type="InterPro" id="IPR004089">
    <property type="entry name" value="MCPsignal_dom"/>
</dbReference>
<dbReference type="PROSITE" id="PS50111">
    <property type="entry name" value="CHEMOTAXIS_TRANSDUC_2"/>
    <property type="match status" value="1"/>
</dbReference>
<feature type="domain" description="Methyl-accepting transducer" evidence="6">
    <location>
        <begin position="283"/>
        <end position="554"/>
    </location>
</feature>
<dbReference type="PANTHER" id="PTHR32089:SF112">
    <property type="entry name" value="LYSOZYME-LIKE PROTEIN-RELATED"/>
    <property type="match status" value="1"/>
</dbReference>
<proteinExistence type="inferred from homology"/>
<dbReference type="Pfam" id="PF00015">
    <property type="entry name" value="MCPsignal"/>
    <property type="match status" value="1"/>
</dbReference>
<keyword evidence="5" id="KW-1133">Transmembrane helix</keyword>
<dbReference type="Gene3D" id="1.10.287.950">
    <property type="entry name" value="Methyl-accepting chemotaxis protein"/>
    <property type="match status" value="1"/>
</dbReference>
<keyword evidence="5" id="KW-0812">Transmembrane</keyword>
<feature type="coiled-coil region" evidence="4">
    <location>
        <begin position="252"/>
        <end position="279"/>
    </location>
</feature>
<dbReference type="PANTHER" id="PTHR32089">
    <property type="entry name" value="METHYL-ACCEPTING CHEMOTAXIS PROTEIN MCPB"/>
    <property type="match status" value="1"/>
</dbReference>
<evidence type="ECO:0000313" key="9">
    <source>
        <dbReference type="Proteomes" id="UP000183639"/>
    </source>
</evidence>
<comment type="similarity">
    <text evidence="2">Belongs to the methyl-accepting chemotaxis (MCP) protein family.</text>
</comment>
<evidence type="ECO:0000256" key="2">
    <source>
        <dbReference type="ARBA" id="ARBA00029447"/>
    </source>
</evidence>
<dbReference type="Proteomes" id="UP000183639">
    <property type="component" value="Unassembled WGS sequence"/>
</dbReference>
<organism evidence="8 9">
    <name type="scientific">Selenomonas ruminantium</name>
    <dbReference type="NCBI Taxonomy" id="971"/>
    <lineage>
        <taxon>Bacteria</taxon>
        <taxon>Bacillati</taxon>
        <taxon>Bacillota</taxon>
        <taxon>Negativicutes</taxon>
        <taxon>Selenomonadales</taxon>
        <taxon>Selenomonadaceae</taxon>
        <taxon>Selenomonas</taxon>
    </lineage>
</organism>
<dbReference type="SMART" id="SM00283">
    <property type="entry name" value="MA"/>
    <property type="match status" value="1"/>
</dbReference>
<evidence type="ECO:0000256" key="4">
    <source>
        <dbReference type="SAM" id="Coils"/>
    </source>
</evidence>
<accession>A0A1I3DRJ8</accession>
<dbReference type="AlphaFoldDB" id="A0A1I3DRJ8"/>
<dbReference type="InterPro" id="IPR003660">
    <property type="entry name" value="HAMP_dom"/>
</dbReference>